<feature type="compositionally biased region" description="Basic and acidic residues" evidence="1">
    <location>
        <begin position="348"/>
        <end position="364"/>
    </location>
</feature>
<reference evidence="3 4" key="1">
    <citation type="submission" date="2011-10" db="EMBL/GenBank/DDBJ databases">
        <authorList>
            <person name="Genoscope - CEA"/>
        </authorList>
    </citation>
    <scope>NUCLEOTIDE SEQUENCE [LARGE SCALE GENOMIC DNA]</scope>
    <source>
        <strain evidence="3 4">RCC 1105</strain>
    </source>
</reference>
<feature type="region of interest" description="Disordered" evidence="1">
    <location>
        <begin position="321"/>
        <end position="374"/>
    </location>
</feature>
<dbReference type="InterPro" id="IPR046347">
    <property type="entry name" value="bZIP_sf"/>
</dbReference>
<name>K8EBC9_9CHLO</name>
<dbReference type="PROSITE" id="PS50217">
    <property type="entry name" value="BZIP"/>
    <property type="match status" value="1"/>
</dbReference>
<feature type="region of interest" description="Disordered" evidence="1">
    <location>
        <begin position="485"/>
        <end position="510"/>
    </location>
</feature>
<feature type="region of interest" description="Disordered" evidence="1">
    <location>
        <begin position="398"/>
        <end position="426"/>
    </location>
</feature>
<dbReference type="GeneID" id="19017314"/>
<dbReference type="SUPFAM" id="SSF57959">
    <property type="entry name" value="Leucine zipper domain"/>
    <property type="match status" value="1"/>
</dbReference>
<dbReference type="PROSITE" id="PS00036">
    <property type="entry name" value="BZIP_BASIC"/>
    <property type="match status" value="1"/>
</dbReference>
<dbReference type="Pfam" id="PF00170">
    <property type="entry name" value="bZIP_1"/>
    <property type="match status" value="1"/>
</dbReference>
<sequence length="510" mass="56082">MPKAKPNNNNKKSSQQPDPIGDDLGALEDISPQIALQKWSSDVVNRLGVSSTSLFHPDASGDFDVQLEKLITKNRENNNNNNNNNNNDALKRSKSNTSSSQSKSPGLSSGDPIKSGDLAHLGFPFDGQIGKDELKESLREAFREMSDVKVKPMNNDNAKKKKTKTKMISTATTARKSGGEVASLDDAWAKINSGKKRGNDNDANGRGKDETTLEDVMMDVVMANNAKKIGNGNVKRTATASLIMAQKSLFSAGAQDLANTLGVAHTQNASSMEQMVNEANLTSYDTEMAKMLSTFGSGSGSGGNAFDQHAKRTSYNQALEKEMDKKKENKKPLPTPSKRKQKDDGDDDAAKKQKRNKDSEEANMKKRKVSKTNVPRVEIDNTQIVELTKENKNLIVTPGGIKDALPPRKKGRRPNNPTVVETEEETKLRAEERVYKNRQSAARSRARKLKTIGELQEEISRLTCENDAMRDLCKDSGVTEATITTKLKESEATRQKEKKEQEELGANVKK</sequence>
<evidence type="ECO:0000256" key="1">
    <source>
        <dbReference type="SAM" id="MobiDB-lite"/>
    </source>
</evidence>
<dbReference type="EMBL" id="FO082277">
    <property type="protein sequence ID" value="CCO15114.1"/>
    <property type="molecule type" value="Genomic_DNA"/>
</dbReference>
<dbReference type="RefSeq" id="XP_007514874.1">
    <property type="nucleotide sequence ID" value="XM_007514812.1"/>
</dbReference>
<feature type="compositionally biased region" description="Basic and acidic residues" evidence="1">
    <location>
        <begin position="486"/>
        <end position="502"/>
    </location>
</feature>
<dbReference type="GO" id="GO:0003700">
    <property type="term" value="F:DNA-binding transcription factor activity"/>
    <property type="evidence" value="ECO:0007669"/>
    <property type="project" value="InterPro"/>
</dbReference>
<keyword evidence="4" id="KW-1185">Reference proteome</keyword>
<feature type="region of interest" description="Disordered" evidence="1">
    <location>
        <begin position="1"/>
        <end position="26"/>
    </location>
</feature>
<feature type="domain" description="BZIP" evidence="2">
    <location>
        <begin position="427"/>
        <end position="470"/>
    </location>
</feature>
<dbReference type="Proteomes" id="UP000198341">
    <property type="component" value="Chromosome 2"/>
</dbReference>
<accession>K8EBC9</accession>
<feature type="compositionally biased region" description="Basic and acidic residues" evidence="1">
    <location>
        <begin position="321"/>
        <end position="331"/>
    </location>
</feature>
<protein>
    <recommendedName>
        <fullName evidence="2">BZIP domain-containing protein</fullName>
    </recommendedName>
</protein>
<dbReference type="CDD" id="cd14707">
    <property type="entry name" value="bZIP_plant_BZIP46"/>
    <property type="match status" value="1"/>
</dbReference>
<gene>
    <name evidence="3" type="ORF">Bathy02g02000</name>
</gene>
<dbReference type="AlphaFoldDB" id="K8EBC9"/>
<evidence type="ECO:0000259" key="2">
    <source>
        <dbReference type="PROSITE" id="PS50217"/>
    </source>
</evidence>
<dbReference type="KEGG" id="bpg:Bathy02g02000"/>
<evidence type="ECO:0000313" key="3">
    <source>
        <dbReference type="EMBL" id="CCO15114.1"/>
    </source>
</evidence>
<feature type="compositionally biased region" description="Low complexity" evidence="1">
    <location>
        <begin position="77"/>
        <end position="87"/>
    </location>
</feature>
<proteinExistence type="predicted"/>
<feature type="region of interest" description="Disordered" evidence="1">
    <location>
        <begin position="73"/>
        <end position="119"/>
    </location>
</feature>
<organism evidence="3 4">
    <name type="scientific">Bathycoccus prasinos</name>
    <dbReference type="NCBI Taxonomy" id="41875"/>
    <lineage>
        <taxon>Eukaryota</taxon>
        <taxon>Viridiplantae</taxon>
        <taxon>Chlorophyta</taxon>
        <taxon>Mamiellophyceae</taxon>
        <taxon>Mamiellales</taxon>
        <taxon>Bathycoccaceae</taxon>
        <taxon>Bathycoccus</taxon>
    </lineage>
</organism>
<evidence type="ECO:0000313" key="4">
    <source>
        <dbReference type="Proteomes" id="UP000198341"/>
    </source>
</evidence>
<dbReference type="SMART" id="SM00338">
    <property type="entry name" value="BRLZ"/>
    <property type="match status" value="1"/>
</dbReference>
<dbReference type="Gene3D" id="1.20.5.170">
    <property type="match status" value="1"/>
</dbReference>
<feature type="compositionally biased region" description="Low complexity" evidence="1">
    <location>
        <begin position="1"/>
        <end position="12"/>
    </location>
</feature>
<dbReference type="InterPro" id="IPR004827">
    <property type="entry name" value="bZIP"/>
</dbReference>
<feature type="compositionally biased region" description="Low complexity" evidence="1">
    <location>
        <begin position="95"/>
        <end position="109"/>
    </location>
</feature>